<comment type="caution">
    <text evidence="1">The sequence shown here is derived from an EMBL/GenBank/DDBJ whole genome shotgun (WGS) entry which is preliminary data.</text>
</comment>
<keyword evidence="2" id="KW-1185">Reference proteome</keyword>
<dbReference type="Proteomes" id="UP000785679">
    <property type="component" value="Unassembled WGS sequence"/>
</dbReference>
<evidence type="ECO:0000313" key="1">
    <source>
        <dbReference type="EMBL" id="TNV82797.1"/>
    </source>
</evidence>
<reference evidence="1" key="1">
    <citation type="submission" date="2019-06" db="EMBL/GenBank/DDBJ databases">
        <authorList>
            <person name="Zheng W."/>
        </authorList>
    </citation>
    <scope>NUCLEOTIDE SEQUENCE</scope>
    <source>
        <strain evidence="1">QDHG01</strain>
    </source>
</reference>
<dbReference type="EMBL" id="RRYP01004528">
    <property type="protein sequence ID" value="TNV82797.1"/>
    <property type="molecule type" value="Genomic_DNA"/>
</dbReference>
<dbReference type="AlphaFoldDB" id="A0A8J8NWA7"/>
<protein>
    <submittedName>
        <fullName evidence="1">Uncharacterized protein</fullName>
    </submittedName>
</protein>
<gene>
    <name evidence="1" type="ORF">FGO68_gene16791</name>
</gene>
<evidence type="ECO:0000313" key="2">
    <source>
        <dbReference type="Proteomes" id="UP000785679"/>
    </source>
</evidence>
<sequence length="230" mass="26555">MSEVYKMFNYAGVKIPEHEIETLFHRASLMSKENRFKSMNNHIGELNWDLQGDNASGDKFKLKQKHRRISKGAPIKFEDFKAVMLSDVANHRFKLLIKSIRKQISLGIFDNVKIDIMYLPMDLNMMLSHLFQMAFHSHLNAKIIASILEEQETSLNDLMKAQAAEEDIQAEEQRKQTIQQKRRFMKVDTLKEPEESKISRNLTMKRTRTLLSGGNLDIQLSSRSGSLSPG</sequence>
<proteinExistence type="predicted"/>
<accession>A0A8J8NWA7</accession>
<organism evidence="1 2">
    <name type="scientific">Halteria grandinella</name>
    <dbReference type="NCBI Taxonomy" id="5974"/>
    <lineage>
        <taxon>Eukaryota</taxon>
        <taxon>Sar</taxon>
        <taxon>Alveolata</taxon>
        <taxon>Ciliophora</taxon>
        <taxon>Intramacronucleata</taxon>
        <taxon>Spirotrichea</taxon>
        <taxon>Stichotrichia</taxon>
        <taxon>Sporadotrichida</taxon>
        <taxon>Halteriidae</taxon>
        <taxon>Halteria</taxon>
    </lineage>
</organism>
<name>A0A8J8NWA7_HALGN</name>